<dbReference type="Pfam" id="PF03732">
    <property type="entry name" value="Retrotrans_gag"/>
    <property type="match status" value="1"/>
</dbReference>
<dbReference type="EMBL" id="JAHRHJ020000010">
    <property type="protein sequence ID" value="KAH9299057.1"/>
    <property type="molecule type" value="Genomic_DNA"/>
</dbReference>
<proteinExistence type="predicted"/>
<keyword evidence="3" id="KW-1185">Reference proteome</keyword>
<organism evidence="2 3">
    <name type="scientific">Taxus chinensis</name>
    <name type="common">Chinese yew</name>
    <name type="synonym">Taxus wallichiana var. chinensis</name>
    <dbReference type="NCBI Taxonomy" id="29808"/>
    <lineage>
        <taxon>Eukaryota</taxon>
        <taxon>Viridiplantae</taxon>
        <taxon>Streptophyta</taxon>
        <taxon>Embryophyta</taxon>
        <taxon>Tracheophyta</taxon>
        <taxon>Spermatophyta</taxon>
        <taxon>Pinopsida</taxon>
        <taxon>Pinidae</taxon>
        <taxon>Conifers II</taxon>
        <taxon>Cupressales</taxon>
        <taxon>Taxaceae</taxon>
        <taxon>Taxus</taxon>
    </lineage>
</organism>
<dbReference type="Proteomes" id="UP000824469">
    <property type="component" value="Unassembled WGS sequence"/>
</dbReference>
<evidence type="ECO:0000259" key="1">
    <source>
        <dbReference type="Pfam" id="PF03732"/>
    </source>
</evidence>
<accession>A0AA38CE14</accession>
<dbReference type="AlphaFoldDB" id="A0AA38CE14"/>
<gene>
    <name evidence="2" type="ORF">KI387_030739</name>
</gene>
<comment type="caution">
    <text evidence="2">The sequence shown here is derived from an EMBL/GenBank/DDBJ whole genome shotgun (WGS) entry which is preliminary data.</text>
</comment>
<protein>
    <recommendedName>
        <fullName evidence="1">Retrotransposon gag domain-containing protein</fullName>
    </recommendedName>
</protein>
<reference evidence="2 3" key="1">
    <citation type="journal article" date="2021" name="Nat. Plants">
        <title>The Taxus genome provides insights into paclitaxel biosynthesis.</title>
        <authorList>
            <person name="Xiong X."/>
            <person name="Gou J."/>
            <person name="Liao Q."/>
            <person name="Li Y."/>
            <person name="Zhou Q."/>
            <person name="Bi G."/>
            <person name="Li C."/>
            <person name="Du R."/>
            <person name="Wang X."/>
            <person name="Sun T."/>
            <person name="Guo L."/>
            <person name="Liang H."/>
            <person name="Lu P."/>
            <person name="Wu Y."/>
            <person name="Zhang Z."/>
            <person name="Ro D.K."/>
            <person name="Shang Y."/>
            <person name="Huang S."/>
            <person name="Yan J."/>
        </authorList>
    </citation>
    <scope>NUCLEOTIDE SEQUENCE [LARGE SCALE GENOMIC DNA]</scope>
    <source>
        <strain evidence="2">Ta-2019</strain>
    </source>
</reference>
<sequence>MTSPWLSSSPLNLRGRLDPLPHGFKDCLPIFTGTGARTAEEHLVDFATACWVLGVTSENVAVRLFALSLEEFAQRWFRSLDPGSMTSWTEMMEAFKTKYTLY</sequence>
<evidence type="ECO:0000313" key="2">
    <source>
        <dbReference type="EMBL" id="KAH9299057.1"/>
    </source>
</evidence>
<feature type="domain" description="Retrotransposon gag" evidence="1">
    <location>
        <begin position="63"/>
        <end position="99"/>
    </location>
</feature>
<evidence type="ECO:0000313" key="3">
    <source>
        <dbReference type="Proteomes" id="UP000824469"/>
    </source>
</evidence>
<name>A0AA38CE14_TAXCH</name>
<dbReference type="InterPro" id="IPR005162">
    <property type="entry name" value="Retrotrans_gag_dom"/>
</dbReference>
<feature type="non-terminal residue" evidence="2">
    <location>
        <position position="102"/>
    </location>
</feature>